<keyword evidence="10 13" id="KW-0472">Membrane</keyword>
<dbReference type="GO" id="GO:0046872">
    <property type="term" value="F:metal ion binding"/>
    <property type="evidence" value="ECO:0007669"/>
    <property type="project" value="UniProtKB-KW"/>
</dbReference>
<dbReference type="Proteomes" id="UP000179037">
    <property type="component" value="Unassembled WGS sequence"/>
</dbReference>
<feature type="transmembrane region" description="Helical" evidence="13">
    <location>
        <begin position="107"/>
        <end position="126"/>
    </location>
</feature>
<comment type="caution">
    <text evidence="14">The sequence shown here is derived from an EMBL/GenBank/DDBJ whole genome shotgun (WGS) entry which is preliminary data.</text>
</comment>
<evidence type="ECO:0000256" key="12">
    <source>
        <dbReference type="PIRSR" id="PIRSR000178-1"/>
    </source>
</evidence>
<dbReference type="GO" id="GO:0006099">
    <property type="term" value="P:tricarboxylic acid cycle"/>
    <property type="evidence" value="ECO:0007669"/>
    <property type="project" value="InterPro"/>
</dbReference>
<dbReference type="GO" id="GO:0009055">
    <property type="term" value="F:electron transfer activity"/>
    <property type="evidence" value="ECO:0007669"/>
    <property type="project" value="InterPro"/>
</dbReference>
<comment type="similarity">
    <text evidence="3">Belongs to the cytochrome b560 family.</text>
</comment>
<keyword evidence="6 13" id="KW-0812">Transmembrane</keyword>
<dbReference type="PROSITE" id="PS01000">
    <property type="entry name" value="SDH_CYT_1"/>
    <property type="match status" value="1"/>
</dbReference>
<evidence type="ECO:0000256" key="4">
    <source>
        <dbReference type="ARBA" id="ARBA00020076"/>
    </source>
</evidence>
<comment type="subunit">
    <text evidence="11">Part of an enzyme complex containing four subunits: a flavoprotein, an iron-sulfur protein, plus two membrane-anchoring proteins, SdhC and SdhD. The complex can form homotrimers.</text>
</comment>
<dbReference type="AlphaFoldDB" id="A0A1F6U0Q1"/>
<dbReference type="InterPro" id="IPR034804">
    <property type="entry name" value="SQR/QFR_C/D"/>
</dbReference>
<evidence type="ECO:0000256" key="1">
    <source>
        <dbReference type="ARBA" id="ARBA00004050"/>
    </source>
</evidence>
<evidence type="ECO:0000256" key="9">
    <source>
        <dbReference type="ARBA" id="ARBA00023004"/>
    </source>
</evidence>
<evidence type="ECO:0000256" key="13">
    <source>
        <dbReference type="SAM" id="Phobius"/>
    </source>
</evidence>
<dbReference type="NCBIfam" id="TIGR02970">
    <property type="entry name" value="succ_dehyd_cytB"/>
    <property type="match status" value="1"/>
</dbReference>
<protein>
    <recommendedName>
        <fullName evidence="4">Succinate dehydrogenase cytochrome b556 subunit</fullName>
    </recommendedName>
</protein>
<accession>A0A1F6U0Q1</accession>
<dbReference type="SUPFAM" id="SSF81343">
    <property type="entry name" value="Fumarate reductase respiratory complex transmembrane subunits"/>
    <property type="match status" value="1"/>
</dbReference>
<evidence type="ECO:0000256" key="2">
    <source>
        <dbReference type="ARBA" id="ARBA00004141"/>
    </source>
</evidence>
<comment type="cofactor">
    <cofactor evidence="12">
        <name>heme</name>
        <dbReference type="ChEBI" id="CHEBI:30413"/>
    </cofactor>
    <text evidence="12">The heme is bound between the two transmembrane subunits.</text>
</comment>
<feature type="transmembrane region" description="Helical" evidence="13">
    <location>
        <begin position="66"/>
        <end position="87"/>
    </location>
</feature>
<proteinExistence type="inferred from homology"/>
<evidence type="ECO:0000313" key="14">
    <source>
        <dbReference type="EMBL" id="OGI50964.1"/>
    </source>
</evidence>
<feature type="transmembrane region" description="Helical" evidence="13">
    <location>
        <begin position="20"/>
        <end position="46"/>
    </location>
</feature>
<dbReference type="Gene3D" id="1.20.1300.10">
    <property type="entry name" value="Fumarate reductase/succinate dehydrogenase, transmembrane subunit"/>
    <property type="match status" value="1"/>
</dbReference>
<dbReference type="EMBL" id="MFTC01000055">
    <property type="protein sequence ID" value="OGI50964.1"/>
    <property type="molecule type" value="Genomic_DNA"/>
</dbReference>
<comment type="subcellular location">
    <subcellularLocation>
        <location evidence="2">Membrane</location>
        <topology evidence="2">Multi-pass membrane protein</topology>
    </subcellularLocation>
</comment>
<evidence type="ECO:0000313" key="15">
    <source>
        <dbReference type="Proteomes" id="UP000179037"/>
    </source>
</evidence>
<keyword evidence="5 12" id="KW-0349">Heme</keyword>
<evidence type="ECO:0000256" key="10">
    <source>
        <dbReference type="ARBA" id="ARBA00023136"/>
    </source>
</evidence>
<dbReference type="PANTHER" id="PTHR10978:SF5">
    <property type="entry name" value="SUCCINATE DEHYDROGENASE CYTOCHROME B560 SUBUNIT, MITOCHONDRIAL"/>
    <property type="match status" value="1"/>
</dbReference>
<reference evidence="14 15" key="1">
    <citation type="journal article" date="2016" name="Nat. Commun.">
        <title>Thousands of microbial genomes shed light on interconnected biogeochemical processes in an aquifer system.</title>
        <authorList>
            <person name="Anantharaman K."/>
            <person name="Brown C.T."/>
            <person name="Hug L.A."/>
            <person name="Sharon I."/>
            <person name="Castelle C.J."/>
            <person name="Probst A.J."/>
            <person name="Thomas B.C."/>
            <person name="Singh A."/>
            <person name="Wilkins M.J."/>
            <person name="Karaoz U."/>
            <person name="Brodie E.L."/>
            <person name="Williams K.H."/>
            <person name="Hubbard S.S."/>
            <person name="Banfield J.F."/>
        </authorList>
    </citation>
    <scope>NUCLEOTIDE SEQUENCE [LARGE SCALE GENOMIC DNA]</scope>
</reference>
<evidence type="ECO:0000256" key="5">
    <source>
        <dbReference type="ARBA" id="ARBA00022617"/>
    </source>
</evidence>
<dbReference type="InterPro" id="IPR000701">
    <property type="entry name" value="SuccDH_FuR_B_TM-su"/>
</dbReference>
<dbReference type="InterPro" id="IPR018495">
    <property type="entry name" value="Succ_DH_cyt_bsu_CS"/>
</dbReference>
<keyword evidence="9 12" id="KW-0408">Iron</keyword>
<dbReference type="GO" id="GO:0005886">
    <property type="term" value="C:plasma membrane"/>
    <property type="evidence" value="ECO:0007669"/>
    <property type="project" value="TreeGrafter"/>
</dbReference>
<keyword evidence="7 12" id="KW-0479">Metal-binding</keyword>
<sequence length="128" mass="14227">MRNNNKRPVYLNLLKIRLPVGGVLSILHRITGAFLVLLLPFALYMLQRSLQDPAVFTEIAARLATLEGRMVLLVIVWAFAQHFFSGIRHLLLDIGIADEKAAARRGAWLSFAATGFVVILTGACLWNV</sequence>
<evidence type="ECO:0000256" key="8">
    <source>
        <dbReference type="ARBA" id="ARBA00022989"/>
    </source>
</evidence>
<gene>
    <name evidence="14" type="ORF">A3A87_04145</name>
</gene>
<dbReference type="STRING" id="1817768.A3A87_04145"/>
<dbReference type="Pfam" id="PF01127">
    <property type="entry name" value="Sdh_cyt"/>
    <property type="match status" value="1"/>
</dbReference>
<keyword evidence="8 13" id="KW-1133">Transmembrane helix</keyword>
<dbReference type="PIRSF" id="PIRSF000178">
    <property type="entry name" value="SDH_cyt_b560"/>
    <property type="match status" value="1"/>
</dbReference>
<name>A0A1F6U0Q1_9PROT</name>
<dbReference type="InterPro" id="IPR014314">
    <property type="entry name" value="Succ_DH_cytb556"/>
</dbReference>
<evidence type="ECO:0000256" key="7">
    <source>
        <dbReference type="ARBA" id="ARBA00022723"/>
    </source>
</evidence>
<organism evidence="14 15">
    <name type="scientific">Candidatus Muproteobacteria bacterium RIFCSPLOWO2_01_FULL_60_18</name>
    <dbReference type="NCBI Taxonomy" id="1817768"/>
    <lineage>
        <taxon>Bacteria</taxon>
        <taxon>Pseudomonadati</taxon>
        <taxon>Pseudomonadota</taxon>
        <taxon>Candidatus Muproteobacteria</taxon>
    </lineage>
</organism>
<evidence type="ECO:0000256" key="6">
    <source>
        <dbReference type="ARBA" id="ARBA00022692"/>
    </source>
</evidence>
<evidence type="ECO:0000256" key="11">
    <source>
        <dbReference type="ARBA" id="ARBA00025912"/>
    </source>
</evidence>
<feature type="binding site" description="axial binding residue" evidence="12">
    <location>
        <position position="82"/>
    </location>
    <ligand>
        <name>heme</name>
        <dbReference type="ChEBI" id="CHEBI:30413"/>
        <note>ligand shared with second transmembrane subunit</note>
    </ligand>
    <ligandPart>
        <name>Fe</name>
        <dbReference type="ChEBI" id="CHEBI:18248"/>
    </ligandPart>
</feature>
<dbReference type="PANTHER" id="PTHR10978">
    <property type="entry name" value="SUCCINATE DEHYDROGENASE CYTOCHROME B560 SUBUNIT"/>
    <property type="match status" value="1"/>
</dbReference>
<dbReference type="CDD" id="cd03499">
    <property type="entry name" value="SQR_TypeC_SdhC"/>
    <property type="match status" value="1"/>
</dbReference>
<comment type="function">
    <text evidence="1">Membrane-anchoring subunit of succinate dehydrogenase (SDH).</text>
</comment>
<evidence type="ECO:0000256" key="3">
    <source>
        <dbReference type="ARBA" id="ARBA00007244"/>
    </source>
</evidence>